<dbReference type="InterPro" id="IPR050922">
    <property type="entry name" value="LytR/CpsA/Psr_CW_biosynth"/>
</dbReference>
<evidence type="ECO:0000313" key="5">
    <source>
        <dbReference type="EMBL" id="MBB3666803.1"/>
    </source>
</evidence>
<protein>
    <submittedName>
        <fullName evidence="5">LCP family protein required for cell wall assembly</fullName>
    </submittedName>
</protein>
<feature type="region of interest" description="Disordered" evidence="2">
    <location>
        <begin position="67"/>
        <end position="88"/>
    </location>
</feature>
<dbReference type="AlphaFoldDB" id="A0A7W5Y028"/>
<evidence type="ECO:0000256" key="2">
    <source>
        <dbReference type="SAM" id="MobiDB-lite"/>
    </source>
</evidence>
<dbReference type="Proteomes" id="UP000547528">
    <property type="component" value="Unassembled WGS sequence"/>
</dbReference>
<evidence type="ECO:0000259" key="4">
    <source>
        <dbReference type="Pfam" id="PF03816"/>
    </source>
</evidence>
<reference evidence="5 6" key="1">
    <citation type="submission" date="2020-08" db="EMBL/GenBank/DDBJ databases">
        <title>Sequencing the genomes of 1000 actinobacteria strains.</title>
        <authorList>
            <person name="Klenk H.-P."/>
        </authorList>
    </citation>
    <scope>NUCLEOTIDE SEQUENCE [LARGE SCALE GENOMIC DNA]</scope>
    <source>
        <strain evidence="5 6">DSM 28238</strain>
    </source>
</reference>
<accession>A0A7W5Y028</accession>
<feature type="region of interest" description="Disordered" evidence="2">
    <location>
        <begin position="97"/>
        <end position="116"/>
    </location>
</feature>
<gene>
    <name evidence="5" type="ORF">FHX47_000396</name>
</gene>
<keyword evidence="3" id="KW-0472">Membrane</keyword>
<evidence type="ECO:0000313" key="6">
    <source>
        <dbReference type="Proteomes" id="UP000547528"/>
    </source>
</evidence>
<name>A0A7W5Y028_9MICC</name>
<evidence type="ECO:0000256" key="3">
    <source>
        <dbReference type="SAM" id="Phobius"/>
    </source>
</evidence>
<feature type="region of interest" description="Disordered" evidence="2">
    <location>
        <begin position="1"/>
        <end position="28"/>
    </location>
</feature>
<sequence>MTAGDPSHQGASLHSVYDPEDQDRRTRKRRGRWVLGGTAVVVLIALILAGAYLLVLQRSYSSNVTHFPQADSDGSGEDPTNPLGEDRPEATDATNILLLGSDSNGGSGADEDLPRVPGGGRSDTMMFIHIPAGQDSVQVVSIPRDLWVEIPGGYGWHKVNAGLSLGGDQGPWLTRATVEQLFDVRIDHITAVDLLGFVGLVEALGGVTVESSYPESFTTNDGYTFNPGSQEMNADEALSFVRHRSSFPDGDLQRIRNQQALIRAVVDEAASPATLANPLRVNDMVSTFSDHLITDEDLSASRAASLAWDARGAADNMQFSTLPTGGNGYSDDGQWIFYQDEQAMEEISQALDEDRLDEYLSD</sequence>
<dbReference type="EMBL" id="JACIBT010000001">
    <property type="protein sequence ID" value="MBB3666803.1"/>
    <property type="molecule type" value="Genomic_DNA"/>
</dbReference>
<proteinExistence type="inferred from homology"/>
<dbReference type="NCBIfam" id="TIGR00350">
    <property type="entry name" value="lytR_cpsA_psr"/>
    <property type="match status" value="1"/>
</dbReference>
<dbReference type="PANTHER" id="PTHR33392:SF6">
    <property type="entry name" value="POLYISOPRENYL-TEICHOIC ACID--PEPTIDOGLYCAN TEICHOIC ACID TRANSFERASE TAGU"/>
    <property type="match status" value="1"/>
</dbReference>
<dbReference type="Gene3D" id="3.40.630.190">
    <property type="entry name" value="LCP protein"/>
    <property type="match status" value="1"/>
</dbReference>
<keyword evidence="6" id="KW-1185">Reference proteome</keyword>
<comment type="similarity">
    <text evidence="1">Belongs to the LytR/CpsA/Psr (LCP) family.</text>
</comment>
<keyword evidence="3" id="KW-1133">Transmembrane helix</keyword>
<feature type="transmembrane region" description="Helical" evidence="3">
    <location>
        <begin position="33"/>
        <end position="55"/>
    </location>
</feature>
<comment type="caution">
    <text evidence="5">The sequence shown here is derived from an EMBL/GenBank/DDBJ whole genome shotgun (WGS) entry which is preliminary data.</text>
</comment>
<feature type="domain" description="Cell envelope-related transcriptional attenuator" evidence="4">
    <location>
        <begin position="121"/>
        <end position="270"/>
    </location>
</feature>
<organism evidence="5 6">
    <name type="scientific">Garicola koreensis</name>
    <dbReference type="NCBI Taxonomy" id="1262554"/>
    <lineage>
        <taxon>Bacteria</taxon>
        <taxon>Bacillati</taxon>
        <taxon>Actinomycetota</taxon>
        <taxon>Actinomycetes</taxon>
        <taxon>Micrococcales</taxon>
        <taxon>Micrococcaceae</taxon>
        <taxon>Garicola</taxon>
    </lineage>
</organism>
<dbReference type="RefSeq" id="WP_183357203.1">
    <property type="nucleotide sequence ID" value="NZ_BAABKR010000008.1"/>
</dbReference>
<dbReference type="Pfam" id="PF03816">
    <property type="entry name" value="LytR_cpsA_psr"/>
    <property type="match status" value="1"/>
</dbReference>
<evidence type="ECO:0000256" key="1">
    <source>
        <dbReference type="ARBA" id="ARBA00006068"/>
    </source>
</evidence>
<keyword evidence="3" id="KW-0812">Transmembrane</keyword>
<dbReference type="InterPro" id="IPR004474">
    <property type="entry name" value="LytR_CpsA_psr"/>
</dbReference>
<dbReference type="PANTHER" id="PTHR33392">
    <property type="entry name" value="POLYISOPRENYL-TEICHOIC ACID--PEPTIDOGLYCAN TEICHOIC ACID TRANSFERASE TAGU"/>
    <property type="match status" value="1"/>
</dbReference>